<name>A0A645JKW1_9ZZZZ</name>
<accession>A0A645JKW1</accession>
<proteinExistence type="predicted"/>
<organism evidence="1">
    <name type="scientific">bioreactor metagenome</name>
    <dbReference type="NCBI Taxonomy" id="1076179"/>
    <lineage>
        <taxon>unclassified sequences</taxon>
        <taxon>metagenomes</taxon>
        <taxon>ecological metagenomes</taxon>
    </lineage>
</organism>
<sequence>MKKLILTFKGYDSWDRPVYECNDRFYVDVNPLSTSNPKICTKYNNEFDGEPDTPIKEDIEVEFVPKREVWR</sequence>
<reference evidence="1" key="1">
    <citation type="submission" date="2019-08" db="EMBL/GenBank/DDBJ databases">
        <authorList>
            <person name="Kucharzyk K."/>
            <person name="Murdoch R.W."/>
            <person name="Higgins S."/>
            <person name="Loffler F."/>
        </authorList>
    </citation>
    <scope>NUCLEOTIDE SEQUENCE</scope>
</reference>
<comment type="caution">
    <text evidence="1">The sequence shown here is derived from an EMBL/GenBank/DDBJ whole genome shotgun (WGS) entry which is preliminary data.</text>
</comment>
<gene>
    <name evidence="1" type="ORF">SDC9_211992</name>
</gene>
<protein>
    <submittedName>
        <fullName evidence="1">Uncharacterized protein</fullName>
    </submittedName>
</protein>
<evidence type="ECO:0000313" key="1">
    <source>
        <dbReference type="EMBL" id="MPN64221.1"/>
    </source>
</evidence>
<dbReference type="EMBL" id="VSSQ01144773">
    <property type="protein sequence ID" value="MPN64221.1"/>
    <property type="molecule type" value="Genomic_DNA"/>
</dbReference>
<dbReference type="AlphaFoldDB" id="A0A645JKW1"/>